<feature type="chain" id="PRO_5012168850" evidence="2">
    <location>
        <begin position="28"/>
        <end position="334"/>
    </location>
</feature>
<accession>A0A1Y0EMV8</accession>
<dbReference type="KEGG" id="cser:CCO03_08075"/>
<dbReference type="RefSeq" id="WP_087279592.1">
    <property type="nucleotide sequence ID" value="NZ_CP021455.1"/>
</dbReference>
<reference evidence="3 4" key="1">
    <citation type="submission" date="2017-05" db="EMBL/GenBank/DDBJ databases">
        <authorList>
            <person name="Song R."/>
            <person name="Chenine A.L."/>
            <person name="Ruprecht R.M."/>
        </authorList>
    </citation>
    <scope>NUCLEOTIDE SEQUENCE [LARGE SCALE GENOMIC DNA]</scope>
    <source>
        <strain evidence="3 4">DSM 26136</strain>
    </source>
</reference>
<evidence type="ECO:0000256" key="2">
    <source>
        <dbReference type="SAM" id="SignalP"/>
    </source>
</evidence>
<dbReference type="Gene3D" id="3.40.190.10">
    <property type="entry name" value="Periplasmic binding protein-like II"/>
    <property type="match status" value="1"/>
</dbReference>
<dbReference type="PANTHER" id="PTHR42928:SF5">
    <property type="entry name" value="BLR1237 PROTEIN"/>
    <property type="match status" value="1"/>
</dbReference>
<gene>
    <name evidence="3" type="ORF">CCO03_08075</name>
</gene>
<sequence length="334" mass="35157">MTPINRRQALAGASALAAAGLPLAAQANTAAGNFPSKPIRIVVPYQPGGSTDAISRLLGQHLAPELGQPVVVDNKPGAAGIIGTGEVVRAAPDGHTISFGLTSSLLVNQFLYTKLPYSLTRDLAPLYRVTDAGAILVVNSNLPVKNLAELRKHIEANRGKLSYGSYGQGSYPHLAAERINQLTQGGMAHAAYKGETPMIQALLGGEIDIGWGSAQTLKQFVDTGKLRALAITGRDRVAAMNQVPTFAEAGMTDDAFAIVGWLGMAVPAKTPDAVKQKLSAAIAKVLAKPEVKERISAMGYTAITDSTPQQFASIYQRDLPKWEALVKAVGVKLD</sequence>
<feature type="signal peptide" evidence="2">
    <location>
        <begin position="1"/>
        <end position="27"/>
    </location>
</feature>
<dbReference type="EMBL" id="CP021455">
    <property type="protein sequence ID" value="ARU04632.1"/>
    <property type="molecule type" value="Genomic_DNA"/>
</dbReference>
<keyword evidence="4" id="KW-1185">Reference proteome</keyword>
<dbReference type="Proteomes" id="UP000196138">
    <property type="component" value="Chromosome"/>
</dbReference>
<dbReference type="PIRSF" id="PIRSF017082">
    <property type="entry name" value="YflP"/>
    <property type="match status" value="1"/>
</dbReference>
<keyword evidence="2" id="KW-0732">Signal</keyword>
<dbReference type="InterPro" id="IPR005064">
    <property type="entry name" value="BUG"/>
</dbReference>
<evidence type="ECO:0000256" key="1">
    <source>
        <dbReference type="ARBA" id="ARBA00006987"/>
    </source>
</evidence>
<dbReference type="AlphaFoldDB" id="A0A1Y0EMV8"/>
<proteinExistence type="inferred from homology"/>
<name>A0A1Y0EMV8_9BURK</name>
<evidence type="ECO:0000313" key="4">
    <source>
        <dbReference type="Proteomes" id="UP000196138"/>
    </source>
</evidence>
<organism evidence="3 4">
    <name type="scientific">Comamonas serinivorans</name>
    <dbReference type="NCBI Taxonomy" id="1082851"/>
    <lineage>
        <taxon>Bacteria</taxon>
        <taxon>Pseudomonadati</taxon>
        <taxon>Pseudomonadota</taxon>
        <taxon>Betaproteobacteria</taxon>
        <taxon>Burkholderiales</taxon>
        <taxon>Comamonadaceae</taxon>
        <taxon>Comamonas</taxon>
    </lineage>
</organism>
<dbReference type="PANTHER" id="PTHR42928">
    <property type="entry name" value="TRICARBOXYLATE-BINDING PROTEIN"/>
    <property type="match status" value="1"/>
</dbReference>
<dbReference type="Gene3D" id="3.40.190.150">
    <property type="entry name" value="Bordetella uptake gene, domain 1"/>
    <property type="match status" value="1"/>
</dbReference>
<dbReference type="PROSITE" id="PS51318">
    <property type="entry name" value="TAT"/>
    <property type="match status" value="1"/>
</dbReference>
<comment type="similarity">
    <text evidence="1">Belongs to the UPF0065 (bug) family.</text>
</comment>
<dbReference type="Pfam" id="PF03401">
    <property type="entry name" value="TctC"/>
    <property type="match status" value="1"/>
</dbReference>
<evidence type="ECO:0000313" key="3">
    <source>
        <dbReference type="EMBL" id="ARU04632.1"/>
    </source>
</evidence>
<protein>
    <submittedName>
        <fullName evidence="3">ABC transporter substrate-binding protein</fullName>
    </submittedName>
</protein>
<dbReference type="InterPro" id="IPR042100">
    <property type="entry name" value="Bug_dom1"/>
</dbReference>
<dbReference type="SUPFAM" id="SSF53850">
    <property type="entry name" value="Periplasmic binding protein-like II"/>
    <property type="match status" value="1"/>
</dbReference>
<dbReference type="OrthoDB" id="8678477at2"/>
<dbReference type="InterPro" id="IPR006311">
    <property type="entry name" value="TAT_signal"/>
</dbReference>
<dbReference type="CDD" id="cd07012">
    <property type="entry name" value="PBP2_Bug_TTT"/>
    <property type="match status" value="1"/>
</dbReference>